<feature type="region of interest" description="Disordered" evidence="1">
    <location>
        <begin position="141"/>
        <end position="172"/>
    </location>
</feature>
<reference evidence="2" key="1">
    <citation type="submission" date="2013-10" db="EMBL/GenBank/DDBJ databases">
        <title>Genomic analysis of the causative agents of coccidiosis in chickens.</title>
        <authorList>
            <person name="Reid A.J."/>
            <person name="Blake D."/>
            <person name="Billington K."/>
            <person name="Browne H."/>
            <person name="Dunn M."/>
            <person name="Hung S."/>
            <person name="Kawahara F."/>
            <person name="Miranda-Saavedra D."/>
            <person name="Mourier T."/>
            <person name="Nagra H."/>
            <person name="Otto T.D."/>
            <person name="Rawlings N."/>
            <person name="Sanchez A."/>
            <person name="Sanders M."/>
            <person name="Subramaniam C."/>
            <person name="Tay Y."/>
            <person name="Dear P."/>
            <person name="Doerig C."/>
            <person name="Gruber A."/>
            <person name="Parkinson J."/>
            <person name="Shirley M."/>
            <person name="Wan K.L."/>
            <person name="Berriman M."/>
            <person name="Tomley F."/>
            <person name="Pain A."/>
        </authorList>
    </citation>
    <scope>NUCLEOTIDE SEQUENCE [LARGE SCALE GENOMIC DNA]</scope>
    <source>
        <strain evidence="2">Houghton</strain>
    </source>
</reference>
<evidence type="ECO:0000313" key="3">
    <source>
        <dbReference type="Proteomes" id="UP000030750"/>
    </source>
</evidence>
<evidence type="ECO:0000256" key="1">
    <source>
        <dbReference type="SAM" id="MobiDB-lite"/>
    </source>
</evidence>
<gene>
    <name evidence="2" type="ORF">EBH_0016920</name>
</gene>
<reference evidence="2" key="2">
    <citation type="submission" date="2013-10" db="EMBL/GenBank/DDBJ databases">
        <authorList>
            <person name="Aslett M."/>
        </authorList>
    </citation>
    <scope>NUCLEOTIDE SEQUENCE [LARGE SCALE GENOMIC DNA]</scope>
    <source>
        <strain evidence="2">Houghton</strain>
    </source>
</reference>
<dbReference type="OrthoDB" id="328755at2759"/>
<dbReference type="Proteomes" id="UP000030750">
    <property type="component" value="Unassembled WGS sequence"/>
</dbReference>
<sequence length="782" mass="84990">MAIGLMLMEMNTLEGGDALQVTCLSPRHPTAAVGYVEGATGASLLGTLFRPLDALNLQSALNPTTSLLRGDRPSAANDPLSFLSKQGDMSLLDSANTLELLSSLRQPRQSLIDYLQRKTTGFSSRRFTIVSALFGDEATDQRLRDALGPPGTTHLEPKADSPSQEISRRSHTADPQLRMVNEALGFHGFPPLPYMPPFLEDKTSSPDGVDPIEQLIERINSGRGLPETVINEFSLEKFRSIRQSWHLPSTSNPSPNQGLARSPWPIPHRNSAAQGSTTLPGPDGTRRLSHNFLNRAMVTSNPITLFYTADEKYLWGSSWTTIFKVARTKTSLAVVDFVRKRVETIMEDKFHGAYALLTQENVFVVSTGKRLEAYYDVPNSNGDRIMMHPETFTLQAGLQGLHADPPRPQEVFRALCMTHDGHIAWVTDFGRLGILSRDVRNGGFRKALATLMLGASKRAGSPATTDKILTPDGVSGPSKNASVSASEEIEVSNNIACDDKGGIYVVSSKYMHKAEWDGEKLAVAWEEPYDLEPGLGGTAPVRLGEGSGSTPTLMGTANRRYVVITDSAKLMNLVVMNAKTGKVEARHPITFGDPNAKETASEQSVLVHGWRMAVVNNQPTEETRVSTSFVHYLGSPATFLAGLSSSGSTWTRWNDTVAAAFPVIVGDAPKGVEQFEFDPDTRQIRSVWVNKDVSIPNGIPAMSAKSQLMYGVGKRCPLGGDAAPLRGMWTLEALDWWTGVSKFHYNIGLGPMSNSVYAATQIGPNEIITGTAGGIVRIREAL</sequence>
<keyword evidence="3" id="KW-1185">Reference proteome</keyword>
<proteinExistence type="predicted"/>
<dbReference type="VEuPathDB" id="ToxoDB:EBH_0016920"/>
<organism evidence="2 3">
    <name type="scientific">Eimeria brunetti</name>
    <dbReference type="NCBI Taxonomy" id="51314"/>
    <lineage>
        <taxon>Eukaryota</taxon>
        <taxon>Sar</taxon>
        <taxon>Alveolata</taxon>
        <taxon>Apicomplexa</taxon>
        <taxon>Conoidasida</taxon>
        <taxon>Coccidia</taxon>
        <taxon>Eucoccidiorida</taxon>
        <taxon>Eimeriorina</taxon>
        <taxon>Eimeriidae</taxon>
        <taxon>Eimeria</taxon>
    </lineage>
</organism>
<protein>
    <submittedName>
        <fullName evidence="2">Uncharacterized protein</fullName>
    </submittedName>
</protein>
<feature type="region of interest" description="Disordered" evidence="1">
    <location>
        <begin position="245"/>
        <end position="286"/>
    </location>
</feature>
<accession>U6LGD9</accession>
<feature type="compositionally biased region" description="Polar residues" evidence="1">
    <location>
        <begin position="245"/>
        <end position="259"/>
    </location>
</feature>
<dbReference type="EMBL" id="HG710790">
    <property type="protein sequence ID" value="CDJ47619.1"/>
    <property type="molecule type" value="Genomic_DNA"/>
</dbReference>
<dbReference type="AlphaFoldDB" id="U6LGD9"/>
<name>U6LGD9_9EIME</name>
<feature type="region of interest" description="Disordered" evidence="1">
    <location>
        <begin position="462"/>
        <end position="481"/>
    </location>
</feature>
<evidence type="ECO:0000313" key="2">
    <source>
        <dbReference type="EMBL" id="CDJ47619.1"/>
    </source>
</evidence>